<gene>
    <name evidence="2" type="ORF">KIN20_032696</name>
    <name evidence="3" type="ORF">KIN20_036570</name>
</gene>
<dbReference type="EMBL" id="JAHQIW010006868">
    <property type="protein sequence ID" value="KAJ1370875.1"/>
    <property type="molecule type" value="Genomic_DNA"/>
</dbReference>
<keyword evidence="4" id="KW-1185">Reference proteome</keyword>
<dbReference type="AlphaFoldDB" id="A0AAD5RDM4"/>
<protein>
    <recommendedName>
        <fullName evidence="1">PiggyBac transposable element-derived protein domain-containing protein</fullName>
    </recommendedName>
</protein>
<name>A0AAD5RDM4_PARTN</name>
<feature type="domain" description="PiggyBac transposable element-derived protein" evidence="1">
    <location>
        <begin position="31"/>
        <end position="87"/>
    </location>
</feature>
<reference evidence="3" key="1">
    <citation type="submission" date="2021-06" db="EMBL/GenBank/DDBJ databases">
        <title>Parelaphostrongylus tenuis whole genome reference sequence.</title>
        <authorList>
            <person name="Garwood T.J."/>
            <person name="Larsen P.A."/>
            <person name="Fountain-Jones N.M."/>
            <person name="Garbe J.R."/>
            <person name="Macchietto M.G."/>
            <person name="Kania S.A."/>
            <person name="Gerhold R.W."/>
            <person name="Richards J.E."/>
            <person name="Wolf T.M."/>
        </authorList>
    </citation>
    <scope>NUCLEOTIDE SEQUENCE</scope>
    <source>
        <strain evidence="3">MNPRO001-30</strain>
        <tissue evidence="3">Meninges</tissue>
    </source>
</reference>
<organism evidence="3 4">
    <name type="scientific">Parelaphostrongylus tenuis</name>
    <name type="common">Meningeal worm</name>
    <dbReference type="NCBI Taxonomy" id="148309"/>
    <lineage>
        <taxon>Eukaryota</taxon>
        <taxon>Metazoa</taxon>
        <taxon>Ecdysozoa</taxon>
        <taxon>Nematoda</taxon>
        <taxon>Chromadorea</taxon>
        <taxon>Rhabditida</taxon>
        <taxon>Rhabditina</taxon>
        <taxon>Rhabditomorpha</taxon>
        <taxon>Strongyloidea</taxon>
        <taxon>Metastrongylidae</taxon>
        <taxon>Parelaphostrongylus</taxon>
    </lineage>
</organism>
<evidence type="ECO:0000313" key="4">
    <source>
        <dbReference type="Proteomes" id="UP001196413"/>
    </source>
</evidence>
<evidence type="ECO:0000313" key="2">
    <source>
        <dbReference type="EMBL" id="KAJ1370875.1"/>
    </source>
</evidence>
<comment type="caution">
    <text evidence="3">The sequence shown here is derived from an EMBL/GenBank/DDBJ whole genome shotgun (WGS) entry which is preliminary data.</text>
</comment>
<dbReference type="EMBL" id="JAHQIW010007373">
    <property type="protein sequence ID" value="KAJ1373991.1"/>
    <property type="molecule type" value="Genomic_DNA"/>
</dbReference>
<sequence>MCEHPLCCHLMKARQVSKAASMLDCREPIDFYKVFMRGVQQVIVQQTNVYGKHMFSRWNDMDIEEMKRFLALCMQVTIAMFPRIKNY</sequence>
<dbReference type="Pfam" id="PF13843">
    <property type="entry name" value="DDE_Tnp_1_7"/>
    <property type="match status" value="1"/>
</dbReference>
<proteinExistence type="predicted"/>
<evidence type="ECO:0000313" key="3">
    <source>
        <dbReference type="EMBL" id="KAJ1373991.1"/>
    </source>
</evidence>
<accession>A0AAD5RDM4</accession>
<evidence type="ECO:0000259" key="1">
    <source>
        <dbReference type="Pfam" id="PF13843"/>
    </source>
</evidence>
<dbReference type="InterPro" id="IPR029526">
    <property type="entry name" value="PGBD"/>
</dbReference>
<dbReference type="Proteomes" id="UP001196413">
    <property type="component" value="Unassembled WGS sequence"/>
</dbReference>